<feature type="region of interest" description="Disordered" evidence="1">
    <location>
        <begin position="57"/>
        <end position="90"/>
    </location>
</feature>
<proteinExistence type="predicted"/>
<name>A0AAV4MVJ7_CAEEX</name>
<protein>
    <submittedName>
        <fullName evidence="2">Uncharacterized protein</fullName>
    </submittedName>
</protein>
<comment type="caution">
    <text evidence="2">The sequence shown here is derived from an EMBL/GenBank/DDBJ whole genome shotgun (WGS) entry which is preliminary data.</text>
</comment>
<organism evidence="2 3">
    <name type="scientific">Caerostris extrusa</name>
    <name type="common">Bark spider</name>
    <name type="synonym">Caerostris bankana</name>
    <dbReference type="NCBI Taxonomy" id="172846"/>
    <lineage>
        <taxon>Eukaryota</taxon>
        <taxon>Metazoa</taxon>
        <taxon>Ecdysozoa</taxon>
        <taxon>Arthropoda</taxon>
        <taxon>Chelicerata</taxon>
        <taxon>Arachnida</taxon>
        <taxon>Araneae</taxon>
        <taxon>Araneomorphae</taxon>
        <taxon>Entelegynae</taxon>
        <taxon>Araneoidea</taxon>
        <taxon>Araneidae</taxon>
        <taxon>Caerostris</taxon>
    </lineage>
</organism>
<reference evidence="2 3" key="1">
    <citation type="submission" date="2021-06" db="EMBL/GenBank/DDBJ databases">
        <title>Caerostris extrusa draft genome.</title>
        <authorList>
            <person name="Kono N."/>
            <person name="Arakawa K."/>
        </authorList>
    </citation>
    <scope>NUCLEOTIDE SEQUENCE [LARGE SCALE GENOMIC DNA]</scope>
</reference>
<dbReference type="EMBL" id="BPLR01002542">
    <property type="protein sequence ID" value="GIX74939.1"/>
    <property type="molecule type" value="Genomic_DNA"/>
</dbReference>
<evidence type="ECO:0000313" key="2">
    <source>
        <dbReference type="EMBL" id="GIX74939.1"/>
    </source>
</evidence>
<gene>
    <name evidence="2" type="ORF">CEXT_137191</name>
</gene>
<dbReference type="Proteomes" id="UP001054945">
    <property type="component" value="Unassembled WGS sequence"/>
</dbReference>
<dbReference type="AlphaFoldDB" id="A0AAV4MVJ7"/>
<feature type="compositionally biased region" description="Basic and acidic residues" evidence="1">
    <location>
        <begin position="73"/>
        <end position="83"/>
    </location>
</feature>
<accession>A0AAV4MVJ7</accession>
<evidence type="ECO:0000313" key="3">
    <source>
        <dbReference type="Proteomes" id="UP001054945"/>
    </source>
</evidence>
<sequence length="90" mass="10270">MDKSIKSAVFNGSEYQSIIKELWCQNGTEKWNADAKQASIFVLLNAKCSMFRTRARSEGKKGGKSVEMGVRQDSLECRRERSGPRRLRNL</sequence>
<keyword evidence="3" id="KW-1185">Reference proteome</keyword>
<evidence type="ECO:0000256" key="1">
    <source>
        <dbReference type="SAM" id="MobiDB-lite"/>
    </source>
</evidence>